<dbReference type="STRING" id="45351.A7SVI2"/>
<dbReference type="eggNOG" id="ENOG502SFRE">
    <property type="taxonomic scope" value="Eukaryota"/>
</dbReference>
<dbReference type="Gene3D" id="3.60.10.10">
    <property type="entry name" value="Endonuclease/exonuclease/phosphatase"/>
    <property type="match status" value="1"/>
</dbReference>
<dbReference type="InterPro" id="IPR036691">
    <property type="entry name" value="Endo/exonu/phosph_ase_sf"/>
</dbReference>
<evidence type="ECO:0000313" key="1">
    <source>
        <dbReference type="EMBL" id="EDO32284.1"/>
    </source>
</evidence>
<reference evidence="1 2" key="1">
    <citation type="journal article" date="2007" name="Science">
        <title>Sea anemone genome reveals ancestral eumetazoan gene repertoire and genomic organization.</title>
        <authorList>
            <person name="Putnam N.H."/>
            <person name="Srivastava M."/>
            <person name="Hellsten U."/>
            <person name="Dirks B."/>
            <person name="Chapman J."/>
            <person name="Salamov A."/>
            <person name="Terry A."/>
            <person name="Shapiro H."/>
            <person name="Lindquist E."/>
            <person name="Kapitonov V.V."/>
            <person name="Jurka J."/>
            <person name="Genikhovich G."/>
            <person name="Grigoriev I.V."/>
            <person name="Lucas S.M."/>
            <person name="Steele R.E."/>
            <person name="Finnerty J.R."/>
            <person name="Technau U."/>
            <person name="Martindale M.Q."/>
            <person name="Rokhsar D.S."/>
        </authorList>
    </citation>
    <scope>NUCLEOTIDE SEQUENCE [LARGE SCALE GENOMIC DNA]</scope>
    <source>
        <strain evidence="2">CH2 X CH6</strain>
    </source>
</reference>
<sequence>MAATRVCVGLSACARLSLRSSGGRATRLALDSIRLARPCTVTGLNHESYYYKPSTLTLPRKAMEEKISKIYKVKERGIEIVSLFRLQKILTAAQQRAIEYLMPTALYAKDARPLLLHPNKLFTKRRGRVSYYNCSTSPSLNLCELRITRSDDVESNPGFPGHSLSVFYQNTRSLKAITWDTEGNEALGCKLNRLQDIVYSADYDLVAISETWLNSSILDTEILPHGYDIFRKDRETCEGGGVLLAARSSIAVNQLSLPA</sequence>
<protein>
    <submittedName>
        <fullName evidence="1">Uncharacterized protein</fullName>
    </submittedName>
</protein>
<proteinExistence type="predicted"/>
<gene>
    <name evidence="1" type="ORF">NEMVEDRAFT_v1g218108</name>
</gene>
<dbReference type="SUPFAM" id="SSF56219">
    <property type="entry name" value="DNase I-like"/>
    <property type="match status" value="1"/>
</dbReference>
<evidence type="ECO:0000313" key="2">
    <source>
        <dbReference type="Proteomes" id="UP000001593"/>
    </source>
</evidence>
<dbReference type="InParanoid" id="A7SVI2"/>
<accession>A7SVI2</accession>
<keyword evidence="2" id="KW-1185">Reference proteome</keyword>
<dbReference type="PhylomeDB" id="A7SVI2"/>
<dbReference type="PANTHER" id="PTHR36191:SF11">
    <property type="entry name" value="BRCT DOMAIN-CONTAINING PROTEIN"/>
    <property type="match status" value="1"/>
</dbReference>
<dbReference type="HOGENOM" id="CLU_1074805_0_0_1"/>
<dbReference type="PANTHER" id="PTHR36191">
    <property type="entry name" value="ENDO/EXONUCLEASE/PHOSPHATASE DOMAIN-CONTAINING PROTEIN-RELATED"/>
    <property type="match status" value="1"/>
</dbReference>
<name>A7SVI2_NEMVE</name>
<organism evidence="1 2">
    <name type="scientific">Nematostella vectensis</name>
    <name type="common">Starlet sea anemone</name>
    <dbReference type="NCBI Taxonomy" id="45351"/>
    <lineage>
        <taxon>Eukaryota</taxon>
        <taxon>Metazoa</taxon>
        <taxon>Cnidaria</taxon>
        <taxon>Anthozoa</taxon>
        <taxon>Hexacorallia</taxon>
        <taxon>Actiniaria</taxon>
        <taxon>Edwardsiidae</taxon>
        <taxon>Nematostella</taxon>
    </lineage>
</organism>
<dbReference type="Proteomes" id="UP000001593">
    <property type="component" value="Unassembled WGS sequence"/>
</dbReference>
<dbReference type="AlphaFoldDB" id="A7SVI2"/>
<dbReference type="EMBL" id="DS469836">
    <property type="protein sequence ID" value="EDO32284.1"/>
    <property type="molecule type" value="Genomic_DNA"/>
</dbReference>